<evidence type="ECO:0000313" key="2">
    <source>
        <dbReference type="EMBL" id="MBA5725601.1"/>
    </source>
</evidence>
<dbReference type="EMBL" id="NWUS01000001">
    <property type="protein sequence ID" value="MBA5725601.1"/>
    <property type="molecule type" value="Genomic_DNA"/>
</dbReference>
<organism evidence="2 3">
    <name type="scientific">Bombella favorum</name>
    <dbReference type="NCBI Taxonomy" id="2039164"/>
    <lineage>
        <taxon>Bacteria</taxon>
        <taxon>Pseudomonadati</taxon>
        <taxon>Pseudomonadota</taxon>
        <taxon>Alphaproteobacteria</taxon>
        <taxon>Acetobacterales</taxon>
        <taxon>Acetobacteraceae</taxon>
        <taxon>Bombella</taxon>
    </lineage>
</organism>
<gene>
    <name evidence="2" type="ORF">CPA57_04835</name>
</gene>
<evidence type="ECO:0000259" key="1">
    <source>
        <dbReference type="Pfam" id="PF10592"/>
    </source>
</evidence>
<sequence>MGLAANLSLRRFVKKLEQDIVPYLEGNFSSEEKRNSLALTGLFLASAAGMPLEYANKYIVDGSEDFGIDGIFYNEVTKVFYFVQTKFRTAQDKSIGQGDVLKFKNGIEKIIRANVSGAGKRLKNIYNEISGSLEDINTRIKMCIVTTSKVDIEPNCKDILDEFCSRQNDTDESFSWEYVNFNRLYQSARFFTKTDSNSIDINLYGMGILRDPHRAYYGHVAGEDVATWVCQHGTRLFEQNVRFTLCNSDVNEGILKTIREDPENFWYLNNGITAIASHVKYPPSETNPKKIHAEGINIINGAQTAGMLARALEEGIDLSQVRVSFRVISLEGTAPGFDEDVTRANNTQNELNALDFVSLDPRQDLIKTDLASKGYDYVVKRGSKTSEGLEQIEVKDAAVALACASGDIGISVQAKRYVSGLWSNLKGEPYTRIFPEDISGDEIIGKWKVYKLCLGVLKEIKSNAARDDLSILSHGDKFICHCVFRIIHEKGINFSNDTEVCRIVREVSFELIRIYNEEGDFGFPATTFKNTRSQLEIREILLGALLE</sequence>
<accession>A0ABR5ZMR5</accession>
<dbReference type="InterPro" id="IPR018891">
    <property type="entry name" value="AIPR_C"/>
</dbReference>
<comment type="caution">
    <text evidence="2">The sequence shown here is derived from an EMBL/GenBank/DDBJ whole genome shotgun (WGS) entry which is preliminary data.</text>
</comment>
<feature type="domain" description="Abortive phage infection protein C-terminal" evidence="1">
    <location>
        <begin position="237"/>
        <end position="483"/>
    </location>
</feature>
<protein>
    <recommendedName>
        <fullName evidence="1">Abortive phage infection protein C-terminal domain-containing protein</fullName>
    </recommendedName>
</protein>
<reference evidence="2 3" key="1">
    <citation type="submission" date="2017-09" db="EMBL/GenBank/DDBJ databases">
        <authorList>
            <person name="Jakob F."/>
        </authorList>
    </citation>
    <scope>NUCLEOTIDE SEQUENCE [LARGE SCALE GENOMIC DNA]</scope>
    <source>
        <strain evidence="2 3">TMW 2.1880</strain>
    </source>
</reference>
<dbReference type="Pfam" id="PF10592">
    <property type="entry name" value="AIPR"/>
    <property type="match status" value="1"/>
</dbReference>
<keyword evidence="3" id="KW-1185">Reference proteome</keyword>
<name>A0ABR5ZMR5_9PROT</name>
<dbReference type="RefSeq" id="WP_182081658.1">
    <property type="nucleotide sequence ID" value="NZ_NWUS01000001.1"/>
</dbReference>
<dbReference type="Proteomes" id="UP001516390">
    <property type="component" value="Unassembled WGS sequence"/>
</dbReference>
<proteinExistence type="predicted"/>
<evidence type="ECO:0000313" key="3">
    <source>
        <dbReference type="Proteomes" id="UP001516390"/>
    </source>
</evidence>